<evidence type="ECO:0000256" key="2">
    <source>
        <dbReference type="ARBA" id="ARBA00023008"/>
    </source>
</evidence>
<reference evidence="6 7" key="1">
    <citation type="submission" date="2019-08" db="EMBL/GenBank/DDBJ databases">
        <title>Bacillus genomes from the desert of Cuatro Cienegas, Coahuila.</title>
        <authorList>
            <person name="Olmedo-Alvarez G."/>
        </authorList>
    </citation>
    <scope>NUCLEOTIDE SEQUENCE [LARGE SCALE GENOMIC DNA]</scope>
    <source>
        <strain evidence="6 7">CH28_1T</strain>
    </source>
</reference>
<dbReference type="InterPro" id="IPR036249">
    <property type="entry name" value="Thioredoxin-like_sf"/>
</dbReference>
<keyword evidence="4" id="KW-1015">Disulfide bond</keyword>
<feature type="disulfide bond" description="Redox-active" evidence="4">
    <location>
        <begin position="81"/>
        <end position="85"/>
    </location>
</feature>
<accession>A0A5D4SU49</accession>
<dbReference type="InterPro" id="IPR003782">
    <property type="entry name" value="SCO1/SenC"/>
</dbReference>
<dbReference type="PROSITE" id="PS51352">
    <property type="entry name" value="THIOREDOXIN_2"/>
    <property type="match status" value="1"/>
</dbReference>
<dbReference type="CDD" id="cd02968">
    <property type="entry name" value="SCO"/>
    <property type="match status" value="1"/>
</dbReference>
<dbReference type="GO" id="GO:0046872">
    <property type="term" value="F:metal ion binding"/>
    <property type="evidence" value="ECO:0007669"/>
    <property type="project" value="UniProtKB-KW"/>
</dbReference>
<keyword evidence="3" id="KW-0479">Metal-binding</keyword>
<dbReference type="EMBL" id="VTEV01000007">
    <property type="protein sequence ID" value="TYS65768.1"/>
    <property type="molecule type" value="Genomic_DNA"/>
</dbReference>
<evidence type="ECO:0000256" key="1">
    <source>
        <dbReference type="ARBA" id="ARBA00010996"/>
    </source>
</evidence>
<feature type="domain" description="Thioredoxin" evidence="5">
    <location>
        <begin position="41"/>
        <end position="207"/>
    </location>
</feature>
<evidence type="ECO:0000256" key="4">
    <source>
        <dbReference type="PIRSR" id="PIRSR603782-2"/>
    </source>
</evidence>
<dbReference type="PANTHER" id="PTHR12151:SF25">
    <property type="entry name" value="LINALOOL DEHYDRATASE_ISOMERASE DOMAIN-CONTAINING PROTEIN"/>
    <property type="match status" value="1"/>
</dbReference>
<dbReference type="InterPro" id="IPR013766">
    <property type="entry name" value="Thioredoxin_domain"/>
</dbReference>
<comment type="similarity">
    <text evidence="1">Belongs to the SCO1/2 family.</text>
</comment>
<organism evidence="6 7">
    <name type="scientific">Sutcliffiella horikoshii</name>
    <dbReference type="NCBI Taxonomy" id="79883"/>
    <lineage>
        <taxon>Bacteria</taxon>
        <taxon>Bacillati</taxon>
        <taxon>Bacillota</taxon>
        <taxon>Bacilli</taxon>
        <taxon>Bacillales</taxon>
        <taxon>Bacillaceae</taxon>
        <taxon>Sutcliffiella</taxon>
    </lineage>
</organism>
<dbReference type="AlphaFoldDB" id="A0A5D4SU49"/>
<evidence type="ECO:0000313" key="6">
    <source>
        <dbReference type="EMBL" id="TYS65768.1"/>
    </source>
</evidence>
<dbReference type="OrthoDB" id="9811998at2"/>
<dbReference type="Proteomes" id="UP000322524">
    <property type="component" value="Unassembled WGS sequence"/>
</dbReference>
<feature type="binding site" evidence="3">
    <location>
        <position position="85"/>
    </location>
    <ligand>
        <name>Cu cation</name>
        <dbReference type="ChEBI" id="CHEBI:23378"/>
    </ligand>
</feature>
<dbReference type="PANTHER" id="PTHR12151">
    <property type="entry name" value="ELECTRON TRANSPORT PROTIN SCO1/SENC FAMILY MEMBER"/>
    <property type="match status" value="1"/>
</dbReference>
<name>A0A5D4SU49_9BACI</name>
<dbReference type="STRING" id="79883.GCA_001636495_03508"/>
<gene>
    <name evidence="6" type="ORF">FZC76_17965</name>
</gene>
<sequence>MVSTLFYEFGGINLKRIWPLLSLVILLALAGCGSNEVNLDEEFSMKLDVEELEGVNQDKQAFSSSEHEGEFWLANFIFTNCDTVCPPMTANMARVQREMKETGVEVPIVSFSIDPENDTPEALKEYGDLYQADYQAWDFVTGYDQETIERFANVSFMVPASKEEGSDQYMHSTSIFLVDKEGFVRESYSGLDVPLEEIMEDLEKVTD</sequence>
<evidence type="ECO:0000256" key="3">
    <source>
        <dbReference type="PIRSR" id="PIRSR603782-1"/>
    </source>
</evidence>
<evidence type="ECO:0000259" key="5">
    <source>
        <dbReference type="PROSITE" id="PS51352"/>
    </source>
</evidence>
<dbReference type="Pfam" id="PF02630">
    <property type="entry name" value="SCO1-SenC"/>
    <property type="match status" value="1"/>
</dbReference>
<comment type="caution">
    <text evidence="6">The sequence shown here is derived from an EMBL/GenBank/DDBJ whole genome shotgun (WGS) entry which is preliminary data.</text>
</comment>
<protein>
    <submittedName>
        <fullName evidence="6">SCO family protein</fullName>
    </submittedName>
</protein>
<keyword evidence="2 3" id="KW-0186">Copper</keyword>
<feature type="binding site" evidence="3">
    <location>
        <position position="81"/>
    </location>
    <ligand>
        <name>Cu cation</name>
        <dbReference type="ChEBI" id="CHEBI:23378"/>
    </ligand>
</feature>
<proteinExistence type="inferred from homology"/>
<dbReference type="Gene3D" id="3.40.30.10">
    <property type="entry name" value="Glutaredoxin"/>
    <property type="match status" value="1"/>
</dbReference>
<feature type="binding site" evidence="3">
    <location>
        <position position="171"/>
    </location>
    <ligand>
        <name>Cu cation</name>
        <dbReference type="ChEBI" id="CHEBI:23378"/>
    </ligand>
</feature>
<dbReference type="SUPFAM" id="SSF52833">
    <property type="entry name" value="Thioredoxin-like"/>
    <property type="match status" value="1"/>
</dbReference>
<evidence type="ECO:0000313" key="7">
    <source>
        <dbReference type="Proteomes" id="UP000322524"/>
    </source>
</evidence>